<dbReference type="CDD" id="cd04301">
    <property type="entry name" value="NAT_SF"/>
    <property type="match status" value="1"/>
</dbReference>
<sequence>MIIDNMKENDWEQVRAIFIEGINTANATFETEAPSWDTWNRKYLQDCRLVVRDGDKVIGWAALLPTSSQKAYHGVAELSIYLGVESKGKGIGTSLLSELIKTSEENGFWTLQSGIFTENSGSIHLHEKAGFREVGVRKRVGKLNGVWRDVMLMERRSQVVGLE</sequence>
<evidence type="ECO:0000256" key="2">
    <source>
        <dbReference type="ARBA" id="ARBA00023315"/>
    </source>
</evidence>
<gene>
    <name evidence="4" type="ORF">CWR45_03230</name>
</gene>
<evidence type="ECO:0000313" key="5">
    <source>
        <dbReference type="Proteomes" id="UP000256520"/>
    </source>
</evidence>
<dbReference type="Pfam" id="PF00583">
    <property type="entry name" value="Acetyltransf_1"/>
    <property type="match status" value="1"/>
</dbReference>
<evidence type="ECO:0000313" key="4">
    <source>
        <dbReference type="EMBL" id="RDW21269.1"/>
    </source>
</evidence>
<dbReference type="Proteomes" id="UP000256520">
    <property type="component" value="Unassembled WGS sequence"/>
</dbReference>
<organism evidence="4 5">
    <name type="scientific">Oceanobacillus chungangensis</name>
    <dbReference type="NCBI Taxonomy" id="1229152"/>
    <lineage>
        <taxon>Bacteria</taxon>
        <taxon>Bacillati</taxon>
        <taxon>Bacillota</taxon>
        <taxon>Bacilli</taxon>
        <taxon>Bacillales</taxon>
        <taxon>Bacillaceae</taxon>
        <taxon>Oceanobacillus</taxon>
    </lineage>
</organism>
<keyword evidence="2" id="KW-0012">Acyltransferase</keyword>
<evidence type="ECO:0000256" key="1">
    <source>
        <dbReference type="ARBA" id="ARBA00022679"/>
    </source>
</evidence>
<dbReference type="SUPFAM" id="SSF55729">
    <property type="entry name" value="Acyl-CoA N-acyltransferases (Nat)"/>
    <property type="match status" value="1"/>
</dbReference>
<dbReference type="PANTHER" id="PTHR43072:SF23">
    <property type="entry name" value="UPF0039 PROTEIN C11D3.02C"/>
    <property type="match status" value="1"/>
</dbReference>
<dbReference type="EMBL" id="PIOD01000003">
    <property type="protein sequence ID" value="RDW21269.1"/>
    <property type="molecule type" value="Genomic_DNA"/>
</dbReference>
<dbReference type="InterPro" id="IPR000182">
    <property type="entry name" value="GNAT_dom"/>
</dbReference>
<comment type="caution">
    <text evidence="4">The sequence shown here is derived from an EMBL/GenBank/DDBJ whole genome shotgun (WGS) entry which is preliminary data.</text>
</comment>
<dbReference type="AlphaFoldDB" id="A0A3D8Q1I8"/>
<dbReference type="GO" id="GO:0016747">
    <property type="term" value="F:acyltransferase activity, transferring groups other than amino-acyl groups"/>
    <property type="evidence" value="ECO:0007669"/>
    <property type="project" value="InterPro"/>
</dbReference>
<proteinExistence type="predicted"/>
<keyword evidence="5" id="KW-1185">Reference proteome</keyword>
<dbReference type="InterPro" id="IPR016181">
    <property type="entry name" value="Acyl_CoA_acyltransferase"/>
</dbReference>
<reference evidence="5" key="1">
    <citation type="submission" date="2017-11" db="EMBL/GenBank/DDBJ databases">
        <authorList>
            <person name="Zhu W."/>
        </authorList>
    </citation>
    <scope>NUCLEOTIDE SEQUENCE [LARGE SCALE GENOMIC DNA]</scope>
    <source>
        <strain evidence="5">CAU 1051</strain>
    </source>
</reference>
<dbReference type="Gene3D" id="3.40.630.30">
    <property type="match status" value="1"/>
</dbReference>
<dbReference type="PROSITE" id="PS51186">
    <property type="entry name" value="GNAT"/>
    <property type="match status" value="1"/>
</dbReference>
<feature type="domain" description="N-acetyltransferase" evidence="3">
    <location>
        <begin position="1"/>
        <end position="154"/>
    </location>
</feature>
<dbReference type="PANTHER" id="PTHR43072">
    <property type="entry name" value="N-ACETYLTRANSFERASE"/>
    <property type="match status" value="1"/>
</dbReference>
<keyword evidence="1 4" id="KW-0808">Transferase</keyword>
<protein>
    <submittedName>
        <fullName evidence="4">N-acetyltransferase</fullName>
    </submittedName>
</protein>
<name>A0A3D8Q1I8_9BACI</name>
<evidence type="ECO:0000259" key="3">
    <source>
        <dbReference type="PROSITE" id="PS51186"/>
    </source>
</evidence>
<dbReference type="RefSeq" id="WP_115748367.1">
    <property type="nucleotide sequence ID" value="NZ_PIOD01000003.1"/>
</dbReference>
<dbReference type="OrthoDB" id="9798006at2"/>
<accession>A0A3D8Q1I8</accession>